<reference evidence="2" key="1">
    <citation type="journal article" date="2013" name="Nature">
        <title>Draft genome of the wheat A-genome progenitor Triticum urartu.</title>
        <authorList>
            <person name="Ling H.Q."/>
            <person name="Zhao S."/>
            <person name="Liu D."/>
            <person name="Wang J."/>
            <person name="Sun H."/>
            <person name="Zhang C."/>
            <person name="Fan H."/>
            <person name="Li D."/>
            <person name="Dong L."/>
            <person name="Tao Y."/>
            <person name="Gao C."/>
            <person name="Wu H."/>
            <person name="Li Y."/>
            <person name="Cui Y."/>
            <person name="Guo X."/>
            <person name="Zheng S."/>
            <person name="Wang B."/>
            <person name="Yu K."/>
            <person name="Liang Q."/>
            <person name="Yang W."/>
            <person name="Lou X."/>
            <person name="Chen J."/>
            <person name="Feng M."/>
            <person name="Jian J."/>
            <person name="Zhang X."/>
            <person name="Luo G."/>
            <person name="Jiang Y."/>
            <person name="Liu J."/>
            <person name="Wang Z."/>
            <person name="Sha Y."/>
            <person name="Zhang B."/>
            <person name="Wu H."/>
            <person name="Tang D."/>
            <person name="Shen Q."/>
            <person name="Xue P."/>
            <person name="Zou S."/>
            <person name="Wang X."/>
            <person name="Liu X."/>
            <person name="Wang F."/>
            <person name="Yang Y."/>
            <person name="An X."/>
            <person name="Dong Z."/>
            <person name="Zhang K."/>
            <person name="Zhang X."/>
            <person name="Luo M.C."/>
            <person name="Dvorak J."/>
            <person name="Tong Y."/>
            <person name="Wang J."/>
            <person name="Yang H."/>
            <person name="Li Z."/>
            <person name="Wang D."/>
            <person name="Zhang A."/>
            <person name="Wang J."/>
        </authorList>
    </citation>
    <scope>NUCLEOTIDE SEQUENCE</scope>
    <source>
        <strain evidence="2">cv. G1812</strain>
    </source>
</reference>
<evidence type="ECO:0000313" key="1">
    <source>
        <dbReference type="EnsemblPlants" id="TuG1812G0400002807.01.T02"/>
    </source>
</evidence>
<proteinExistence type="predicted"/>
<keyword evidence="2" id="KW-1185">Reference proteome</keyword>
<sequence length="74" mass="7790">MGERSLALSGAEIAVAGEAEKLQSRRPYPQRGWPLAGGGPVVQYPKLLHSLGVLLPSEDGAKGHIAKLLVRGSF</sequence>
<reference evidence="1" key="2">
    <citation type="submission" date="2018-03" db="EMBL/GenBank/DDBJ databases">
        <title>The Triticum urartu genome reveals the dynamic nature of wheat genome evolution.</title>
        <authorList>
            <person name="Ling H."/>
            <person name="Ma B."/>
            <person name="Shi X."/>
            <person name="Liu H."/>
            <person name="Dong L."/>
            <person name="Sun H."/>
            <person name="Cao Y."/>
            <person name="Gao Q."/>
            <person name="Zheng S."/>
            <person name="Li Y."/>
            <person name="Yu Y."/>
            <person name="Du H."/>
            <person name="Qi M."/>
            <person name="Li Y."/>
            <person name="Yu H."/>
            <person name="Cui Y."/>
            <person name="Wang N."/>
            <person name="Chen C."/>
            <person name="Wu H."/>
            <person name="Zhao Y."/>
            <person name="Zhang J."/>
            <person name="Li Y."/>
            <person name="Zhou W."/>
            <person name="Zhang B."/>
            <person name="Hu W."/>
            <person name="Eijk M."/>
            <person name="Tang J."/>
            <person name="Witsenboer H."/>
            <person name="Zhao S."/>
            <person name="Li Z."/>
            <person name="Zhang A."/>
            <person name="Wang D."/>
            <person name="Liang C."/>
        </authorList>
    </citation>
    <scope>NUCLEOTIDE SEQUENCE [LARGE SCALE GENOMIC DNA]</scope>
    <source>
        <strain evidence="1">cv. G1812</strain>
    </source>
</reference>
<accession>A0A8R7UAI3</accession>
<organism evidence="1 2">
    <name type="scientific">Triticum urartu</name>
    <name type="common">Red wild einkorn</name>
    <name type="synonym">Crithodium urartu</name>
    <dbReference type="NCBI Taxonomy" id="4572"/>
    <lineage>
        <taxon>Eukaryota</taxon>
        <taxon>Viridiplantae</taxon>
        <taxon>Streptophyta</taxon>
        <taxon>Embryophyta</taxon>
        <taxon>Tracheophyta</taxon>
        <taxon>Spermatophyta</taxon>
        <taxon>Magnoliopsida</taxon>
        <taxon>Liliopsida</taxon>
        <taxon>Poales</taxon>
        <taxon>Poaceae</taxon>
        <taxon>BOP clade</taxon>
        <taxon>Pooideae</taxon>
        <taxon>Triticodae</taxon>
        <taxon>Triticeae</taxon>
        <taxon>Triticinae</taxon>
        <taxon>Triticum</taxon>
    </lineage>
</organism>
<dbReference type="Gramene" id="TuG1812G0400002807.01.T02">
    <property type="protein sequence ID" value="TuG1812G0400002807.01.T02"/>
    <property type="gene ID" value="TuG1812G0400002807.01"/>
</dbReference>
<protein>
    <submittedName>
        <fullName evidence="1">Uncharacterized protein</fullName>
    </submittedName>
</protein>
<reference evidence="1" key="3">
    <citation type="submission" date="2022-06" db="UniProtKB">
        <authorList>
            <consortium name="EnsemblPlants"/>
        </authorList>
    </citation>
    <scope>IDENTIFICATION</scope>
</reference>
<dbReference type="AlphaFoldDB" id="A0A8R7UAI3"/>
<dbReference type="Proteomes" id="UP000015106">
    <property type="component" value="Chromosome 4"/>
</dbReference>
<name>A0A8R7UAI3_TRIUA</name>
<dbReference type="EnsemblPlants" id="TuG1812G0400002807.01.T02">
    <property type="protein sequence ID" value="TuG1812G0400002807.01.T02"/>
    <property type="gene ID" value="TuG1812G0400002807.01"/>
</dbReference>
<evidence type="ECO:0000313" key="2">
    <source>
        <dbReference type="Proteomes" id="UP000015106"/>
    </source>
</evidence>